<proteinExistence type="predicted"/>
<keyword evidence="5 6" id="KW-0472">Membrane</keyword>
<sequence length="383" mass="41402">MTTKVIAKKPAATLRVNAAGRFIKGHIMPVAALLLAAVTCVFVPPDGEYATYFDVKTLATLFCTLAVVSAYKNIRFFEWAAKRIVSAFGTLRRVVFALVLITYVGSMILANDMALITFLPLGYVALDSCGRRDKLPIVFVMQNVAANLGGMLTPFGNPQNLYLYSFYGLQMAEFMRVMALPFAVALALILGVCAFVKGDAVSLVVPRDETPCAWRSALYAALFVLSLLIVFNVLPWYACTAVVVIALLILDGKSLLKVDYGLLITFAAFFVFSGNLARIDAVSAALRSLVEKSPLLVGVGCCQIISNVPTAVLLSRFTTDYANLLAAVNIGGLGTPIASLASLITLNEFKKRCPERFGRYMATFFAVNFGFLAVLVCVQLAVM</sequence>
<evidence type="ECO:0000259" key="7">
    <source>
        <dbReference type="Pfam" id="PF03600"/>
    </source>
</evidence>
<name>A0A9D1MWS2_9BACT</name>
<dbReference type="InterPro" id="IPR004680">
    <property type="entry name" value="Cit_transptr-like_dom"/>
</dbReference>
<protein>
    <submittedName>
        <fullName evidence="8">Anion permease</fullName>
    </submittedName>
</protein>
<dbReference type="GO" id="GO:0055085">
    <property type="term" value="P:transmembrane transport"/>
    <property type="evidence" value="ECO:0007669"/>
    <property type="project" value="InterPro"/>
</dbReference>
<feature type="transmembrane region" description="Helical" evidence="6">
    <location>
        <begin position="177"/>
        <end position="197"/>
    </location>
</feature>
<evidence type="ECO:0000256" key="3">
    <source>
        <dbReference type="ARBA" id="ARBA00022692"/>
    </source>
</evidence>
<reference evidence="8" key="1">
    <citation type="submission" date="2020-10" db="EMBL/GenBank/DDBJ databases">
        <authorList>
            <person name="Gilroy R."/>
        </authorList>
    </citation>
    <scope>NUCLEOTIDE SEQUENCE</scope>
    <source>
        <strain evidence="8">ChiHjej12B11-7776</strain>
    </source>
</reference>
<reference evidence="8" key="2">
    <citation type="journal article" date="2021" name="PeerJ">
        <title>Extensive microbial diversity within the chicken gut microbiome revealed by metagenomics and culture.</title>
        <authorList>
            <person name="Gilroy R."/>
            <person name="Ravi A."/>
            <person name="Getino M."/>
            <person name="Pursley I."/>
            <person name="Horton D.L."/>
            <person name="Alikhan N.F."/>
            <person name="Baker D."/>
            <person name="Gharbi K."/>
            <person name="Hall N."/>
            <person name="Watson M."/>
            <person name="Adriaenssens E.M."/>
            <person name="Foster-Nyarko E."/>
            <person name="Jarju S."/>
            <person name="Secka A."/>
            <person name="Antonio M."/>
            <person name="Oren A."/>
            <person name="Chaudhuri R.R."/>
            <person name="La Ragione R."/>
            <person name="Hildebrand F."/>
            <person name="Pallen M.J."/>
        </authorList>
    </citation>
    <scope>NUCLEOTIDE SEQUENCE</scope>
    <source>
        <strain evidence="8">ChiHjej12B11-7776</strain>
    </source>
</reference>
<accession>A0A9D1MWS2</accession>
<keyword evidence="4 6" id="KW-1133">Transmembrane helix</keyword>
<gene>
    <name evidence="8" type="ORF">IAC72_00990</name>
</gene>
<dbReference type="PANTHER" id="PTHR43568">
    <property type="entry name" value="P PROTEIN"/>
    <property type="match status" value="1"/>
</dbReference>
<feature type="transmembrane region" description="Helical" evidence="6">
    <location>
        <begin position="217"/>
        <end position="250"/>
    </location>
</feature>
<dbReference type="EMBL" id="DVOC01000018">
    <property type="protein sequence ID" value="HIU90577.1"/>
    <property type="molecule type" value="Genomic_DNA"/>
</dbReference>
<feature type="domain" description="Citrate transporter-like" evidence="7">
    <location>
        <begin position="28"/>
        <end position="316"/>
    </location>
</feature>
<comment type="subcellular location">
    <subcellularLocation>
        <location evidence="1">Membrane</location>
        <topology evidence="1">Multi-pass membrane protein</topology>
    </subcellularLocation>
</comment>
<feature type="transmembrane region" description="Helical" evidence="6">
    <location>
        <begin position="57"/>
        <end position="74"/>
    </location>
</feature>
<feature type="transmembrane region" description="Helical" evidence="6">
    <location>
        <begin position="27"/>
        <end position="45"/>
    </location>
</feature>
<dbReference type="Pfam" id="PF03600">
    <property type="entry name" value="CitMHS"/>
    <property type="match status" value="1"/>
</dbReference>
<comment type="caution">
    <text evidence="8">The sequence shown here is derived from an EMBL/GenBank/DDBJ whole genome shotgun (WGS) entry which is preliminary data.</text>
</comment>
<dbReference type="AlphaFoldDB" id="A0A9D1MWS2"/>
<evidence type="ECO:0000256" key="5">
    <source>
        <dbReference type="ARBA" id="ARBA00023136"/>
    </source>
</evidence>
<keyword evidence="2" id="KW-0813">Transport</keyword>
<dbReference type="InterPro" id="IPR051475">
    <property type="entry name" value="Diverse_Ion_Transporter"/>
</dbReference>
<evidence type="ECO:0000256" key="1">
    <source>
        <dbReference type="ARBA" id="ARBA00004141"/>
    </source>
</evidence>
<keyword evidence="3 6" id="KW-0812">Transmembrane</keyword>
<evidence type="ECO:0000256" key="6">
    <source>
        <dbReference type="SAM" id="Phobius"/>
    </source>
</evidence>
<dbReference type="GO" id="GO:0016020">
    <property type="term" value="C:membrane"/>
    <property type="evidence" value="ECO:0007669"/>
    <property type="project" value="UniProtKB-SubCell"/>
</dbReference>
<dbReference type="PANTHER" id="PTHR43568:SF1">
    <property type="entry name" value="P PROTEIN"/>
    <property type="match status" value="1"/>
</dbReference>
<evidence type="ECO:0000313" key="8">
    <source>
        <dbReference type="EMBL" id="HIU90577.1"/>
    </source>
</evidence>
<organism evidence="8 9">
    <name type="scientific">Candidatus Fimimonas merdipullorum</name>
    <dbReference type="NCBI Taxonomy" id="2840822"/>
    <lineage>
        <taxon>Bacteria</taxon>
        <taxon>Pseudomonadati</taxon>
        <taxon>Myxococcota</taxon>
        <taxon>Myxococcia</taxon>
        <taxon>Myxococcales</taxon>
        <taxon>Cystobacterineae</taxon>
        <taxon>Myxococcaceae</taxon>
        <taxon>Myxococcaceae incertae sedis</taxon>
        <taxon>Candidatus Fimimonas</taxon>
    </lineage>
</organism>
<feature type="transmembrane region" description="Helical" evidence="6">
    <location>
        <begin position="262"/>
        <end position="286"/>
    </location>
</feature>
<dbReference type="Proteomes" id="UP000886852">
    <property type="component" value="Unassembled WGS sequence"/>
</dbReference>
<feature type="transmembrane region" description="Helical" evidence="6">
    <location>
        <begin position="324"/>
        <end position="346"/>
    </location>
</feature>
<feature type="transmembrane region" description="Helical" evidence="6">
    <location>
        <begin position="358"/>
        <end position="382"/>
    </location>
</feature>
<feature type="transmembrane region" description="Helical" evidence="6">
    <location>
        <begin position="95"/>
        <end position="123"/>
    </location>
</feature>
<evidence type="ECO:0000313" key="9">
    <source>
        <dbReference type="Proteomes" id="UP000886852"/>
    </source>
</evidence>
<evidence type="ECO:0000256" key="2">
    <source>
        <dbReference type="ARBA" id="ARBA00022448"/>
    </source>
</evidence>
<evidence type="ECO:0000256" key="4">
    <source>
        <dbReference type="ARBA" id="ARBA00022989"/>
    </source>
</evidence>